<keyword evidence="3" id="KW-0804">Transcription</keyword>
<feature type="domain" description="HTH araC/xylS-type" evidence="4">
    <location>
        <begin position="1"/>
        <end position="96"/>
    </location>
</feature>
<gene>
    <name evidence="5" type="ORF">SDC9_122910</name>
</gene>
<keyword evidence="2" id="KW-0238">DNA-binding</keyword>
<dbReference type="GO" id="GO:0043565">
    <property type="term" value="F:sequence-specific DNA binding"/>
    <property type="evidence" value="ECO:0007669"/>
    <property type="project" value="InterPro"/>
</dbReference>
<dbReference type="AlphaFoldDB" id="A0A645CG80"/>
<dbReference type="PROSITE" id="PS01124">
    <property type="entry name" value="HTH_ARAC_FAMILY_2"/>
    <property type="match status" value="1"/>
</dbReference>
<dbReference type="InterPro" id="IPR050204">
    <property type="entry name" value="AraC_XylS_family_regulators"/>
</dbReference>
<dbReference type="InterPro" id="IPR018060">
    <property type="entry name" value="HTH_AraC"/>
</dbReference>
<protein>
    <recommendedName>
        <fullName evidence="4">HTH araC/xylS-type domain-containing protein</fullName>
    </recommendedName>
</protein>
<keyword evidence="1" id="KW-0805">Transcription regulation</keyword>
<dbReference type="Pfam" id="PF12833">
    <property type="entry name" value="HTH_18"/>
    <property type="match status" value="1"/>
</dbReference>
<evidence type="ECO:0000256" key="1">
    <source>
        <dbReference type="ARBA" id="ARBA00023015"/>
    </source>
</evidence>
<dbReference type="InterPro" id="IPR009057">
    <property type="entry name" value="Homeodomain-like_sf"/>
</dbReference>
<dbReference type="EMBL" id="VSSQ01026951">
    <property type="protein sequence ID" value="MPM75915.1"/>
    <property type="molecule type" value="Genomic_DNA"/>
</dbReference>
<dbReference type="PANTHER" id="PTHR46796">
    <property type="entry name" value="HTH-TYPE TRANSCRIPTIONAL ACTIVATOR RHAS-RELATED"/>
    <property type="match status" value="1"/>
</dbReference>
<proteinExistence type="predicted"/>
<dbReference type="GO" id="GO:0003700">
    <property type="term" value="F:DNA-binding transcription factor activity"/>
    <property type="evidence" value="ECO:0007669"/>
    <property type="project" value="InterPro"/>
</dbReference>
<reference evidence="5" key="1">
    <citation type="submission" date="2019-08" db="EMBL/GenBank/DDBJ databases">
        <authorList>
            <person name="Kucharzyk K."/>
            <person name="Murdoch R.W."/>
            <person name="Higgins S."/>
            <person name="Loffler F."/>
        </authorList>
    </citation>
    <scope>NUCLEOTIDE SEQUENCE</scope>
</reference>
<name>A0A645CG80_9ZZZZ</name>
<evidence type="ECO:0000313" key="5">
    <source>
        <dbReference type="EMBL" id="MPM75915.1"/>
    </source>
</evidence>
<evidence type="ECO:0000256" key="2">
    <source>
        <dbReference type="ARBA" id="ARBA00023125"/>
    </source>
</evidence>
<dbReference type="Gene3D" id="1.10.10.60">
    <property type="entry name" value="Homeodomain-like"/>
    <property type="match status" value="2"/>
</dbReference>
<evidence type="ECO:0000256" key="3">
    <source>
        <dbReference type="ARBA" id="ARBA00023163"/>
    </source>
</evidence>
<sequence length="102" mass="11604">MQLLARNDGARISAAEAAASCNLSISRFSHLWRDHFGNGFGAFELQYRFTQAVNELLRDDGTVKEVSAHWGFCDENHFARLFKSIYRSAPGGYRRQLPRPVQ</sequence>
<comment type="caution">
    <text evidence="5">The sequence shown here is derived from an EMBL/GenBank/DDBJ whole genome shotgun (WGS) entry which is preliminary data.</text>
</comment>
<evidence type="ECO:0000259" key="4">
    <source>
        <dbReference type="PROSITE" id="PS01124"/>
    </source>
</evidence>
<dbReference type="SMART" id="SM00342">
    <property type="entry name" value="HTH_ARAC"/>
    <property type="match status" value="1"/>
</dbReference>
<organism evidence="5">
    <name type="scientific">bioreactor metagenome</name>
    <dbReference type="NCBI Taxonomy" id="1076179"/>
    <lineage>
        <taxon>unclassified sequences</taxon>
        <taxon>metagenomes</taxon>
        <taxon>ecological metagenomes</taxon>
    </lineage>
</organism>
<dbReference type="SUPFAM" id="SSF46689">
    <property type="entry name" value="Homeodomain-like"/>
    <property type="match status" value="1"/>
</dbReference>
<accession>A0A645CG80</accession>